<keyword evidence="2" id="KW-1185">Reference proteome</keyword>
<dbReference type="EMBL" id="LN890280">
    <property type="protein sequence ID" value="CUR51616.1"/>
    <property type="molecule type" value="Genomic_DNA"/>
</dbReference>
<accession>A0A128A2P2</accession>
<name>A0A128A2P2_9ARCH</name>
<proteinExistence type="predicted"/>
<reference evidence="2" key="1">
    <citation type="submission" date="2015-10" db="EMBL/GenBank/DDBJ databases">
        <authorList>
            <person name="Lehtovirta-Morley L.E."/>
            <person name="Vieille C."/>
        </authorList>
    </citation>
    <scope>NUCLEOTIDE SEQUENCE [LARGE SCALE GENOMIC DNA]</scope>
</reference>
<evidence type="ECO:0000313" key="1">
    <source>
        <dbReference type="EMBL" id="CUR51616.1"/>
    </source>
</evidence>
<gene>
    <name evidence="1" type="ORF">NDEV_0851</name>
</gene>
<dbReference type="AlphaFoldDB" id="A0A128A2P2"/>
<organism evidence="1 2">
    <name type="scientific">Nitrosotalea devaniterrae</name>
    <dbReference type="NCBI Taxonomy" id="1078905"/>
    <lineage>
        <taxon>Archaea</taxon>
        <taxon>Nitrososphaerota</taxon>
        <taxon>Nitrososphaeria</taxon>
        <taxon>Nitrosotaleales</taxon>
        <taxon>Nitrosotaleaceae</taxon>
        <taxon>Nitrosotalea</taxon>
    </lineage>
</organism>
<sequence length="316" mass="36283">MSHTRFFMIFIFCCFLVNVIQFVLPEATGVTEISSLNKSSNDTLELEINKSNTFLEKINKTLNQTNVLYGKQTITSENVTSYLQEIKQSLNRTNTILKDLDTSSITSFDLTQRLEDFRFQVGVIAGIESSIIGSVTVLLGERLITRKTENRQIDKTHDLINDDLNRISNNVNLILLEIHLLRSQLRNTQNIQQDILQKSGLVESNISRILVNIRLLNWNAIVSGGYLIKLKTEEIRHLQSLYDFLEDARRNYLNTYNVVTDNIVKICAMGFPPNVALPQITDQLQNLMVFFHSKYPIVIERIQKSGSEINWVELKN</sequence>
<protein>
    <submittedName>
        <fullName evidence="1">Uncharacterized protein</fullName>
    </submittedName>
</protein>
<dbReference type="KEGG" id="ndv:NDEV_0851"/>
<evidence type="ECO:0000313" key="2">
    <source>
        <dbReference type="Proteomes" id="UP000196239"/>
    </source>
</evidence>
<dbReference type="Proteomes" id="UP000196239">
    <property type="component" value="Chromosome 1"/>
</dbReference>